<name>A0A368C667_9GAMM</name>
<dbReference type="InterPro" id="IPR036465">
    <property type="entry name" value="vWFA_dom_sf"/>
</dbReference>
<dbReference type="PANTHER" id="PTHR41248:SF1">
    <property type="entry name" value="NORD PROTEIN"/>
    <property type="match status" value="1"/>
</dbReference>
<dbReference type="AlphaFoldDB" id="A0A368C667"/>
<dbReference type="InterPro" id="IPR006538">
    <property type="entry name" value="CobT"/>
</dbReference>
<dbReference type="PANTHER" id="PTHR41248">
    <property type="entry name" value="NORD PROTEIN"/>
    <property type="match status" value="1"/>
</dbReference>
<dbReference type="SUPFAM" id="SSF53300">
    <property type="entry name" value="vWA-like"/>
    <property type="match status" value="1"/>
</dbReference>
<dbReference type="InterPro" id="IPR002035">
    <property type="entry name" value="VWF_A"/>
</dbReference>
<protein>
    <submittedName>
        <fullName evidence="2">Cobalt chelatase</fullName>
    </submittedName>
</protein>
<dbReference type="EMBL" id="QOPI01000006">
    <property type="protein sequence ID" value="RCL44981.1"/>
    <property type="molecule type" value="Genomic_DNA"/>
</dbReference>
<comment type="caution">
    <text evidence="2">The sequence shown here is derived from an EMBL/GenBank/DDBJ whole genome shotgun (WGS) entry which is preliminary data.</text>
</comment>
<accession>A0A368C667</accession>
<dbReference type="InterPro" id="IPR051928">
    <property type="entry name" value="NorD/CobT"/>
</dbReference>
<dbReference type="InterPro" id="IPR025861">
    <property type="entry name" value="CobT_VWA_dom"/>
</dbReference>
<dbReference type="SMART" id="SM00327">
    <property type="entry name" value="VWA"/>
    <property type="match status" value="1"/>
</dbReference>
<evidence type="ECO:0000259" key="1">
    <source>
        <dbReference type="PROSITE" id="PS50234"/>
    </source>
</evidence>
<dbReference type="Pfam" id="PF06213">
    <property type="entry name" value="CobT"/>
    <property type="match status" value="1"/>
</dbReference>
<sequence length="589" mass="66804">MAWVKDRENLHIAAISSVKAISKKRELTAKNSPSNRSPNIGEISLVSAPRSSAKIDAWRGEGDFQAFWNLYHTDLEDLPLTKDAREVFKELELSRVEIIGGNKYKGAKKNITSHLEQKSSELINEKIQSQLPFAANLWLKHINGYRFSGDAKKIIINFKNLFLPEDNKVLQENFIKSLENQSTFEKESLNLLRQLNLLKEHSNDAMDDNDEESPGSMEQNDAELTETGMEIESENVSESQDPAEEIDDDLLQEASVSIDDKSIEEEIELSGAYKDLVHEKTQIPYSIFTTQFDEVIEAKDLTTREEALRLRNQLDHLIKPHLTTIGKLANRLQRLLLSKQNTSWNFNLEEGLLDTARLSRVVTEPGTPLSFKEESKKEFKDTVVSLLIDNSGSMRGRSISLAAICTDLIGSTLERCSIKTEVLGFTTKNWKGGDSKTLWQSKGSPLNPGRLNDIRHIVFKNADNSWRRSRKDFGVMLREGLLKENIDGEALSWSFQRLIKRPEERKILIVISDGAPVDDSTLSNNHSLFLDDHLRTIIDSIESENNIELLAIGIGHDVSKYYKRAITINRAEELGEVLLNELTELFKNQ</sequence>
<dbReference type="GO" id="GO:0009236">
    <property type="term" value="P:cobalamin biosynthetic process"/>
    <property type="evidence" value="ECO:0007669"/>
    <property type="project" value="InterPro"/>
</dbReference>
<reference evidence="2 3" key="1">
    <citation type="journal article" date="2018" name="Microbiome">
        <title>Fine metagenomic profile of the Mediterranean stratified and mixed water columns revealed by assembly and recruitment.</title>
        <authorList>
            <person name="Haro-Moreno J.M."/>
            <person name="Lopez-Perez M."/>
            <person name="De La Torre J.R."/>
            <person name="Picazo A."/>
            <person name="Camacho A."/>
            <person name="Rodriguez-Valera F."/>
        </authorList>
    </citation>
    <scope>NUCLEOTIDE SEQUENCE [LARGE SCALE GENOMIC DNA]</scope>
    <source>
        <strain evidence="2">MED-G78</strain>
    </source>
</reference>
<proteinExistence type="predicted"/>
<dbReference type="Gene3D" id="3.40.50.410">
    <property type="entry name" value="von Willebrand factor, type A domain"/>
    <property type="match status" value="1"/>
</dbReference>
<dbReference type="PROSITE" id="PS50234">
    <property type="entry name" value="VWFA"/>
    <property type="match status" value="1"/>
</dbReference>
<evidence type="ECO:0000313" key="2">
    <source>
        <dbReference type="EMBL" id="RCL44981.1"/>
    </source>
</evidence>
<feature type="domain" description="VWFA" evidence="1">
    <location>
        <begin position="383"/>
        <end position="589"/>
    </location>
</feature>
<dbReference type="PIRSF" id="PIRSF031715">
    <property type="entry name" value="Cob_chel_CobT"/>
    <property type="match status" value="1"/>
</dbReference>
<evidence type="ECO:0000313" key="3">
    <source>
        <dbReference type="Proteomes" id="UP000252915"/>
    </source>
</evidence>
<dbReference type="Proteomes" id="UP000252915">
    <property type="component" value="Unassembled WGS sequence"/>
</dbReference>
<gene>
    <name evidence="2" type="ORF">DBW92_01880</name>
</gene>
<dbReference type="Pfam" id="PF11775">
    <property type="entry name" value="CobT_C"/>
    <property type="match status" value="1"/>
</dbReference>
<organism evidence="2 3">
    <name type="scientific">SAR86 cluster bacterium</name>
    <dbReference type="NCBI Taxonomy" id="2030880"/>
    <lineage>
        <taxon>Bacteria</taxon>
        <taxon>Pseudomonadati</taxon>
        <taxon>Pseudomonadota</taxon>
        <taxon>Gammaproteobacteria</taxon>
        <taxon>SAR86 cluster</taxon>
    </lineage>
</organism>
<dbReference type="CDD" id="cd01454">
    <property type="entry name" value="vWA_norD_type"/>
    <property type="match status" value="1"/>
</dbReference>